<evidence type="ECO:0000313" key="1">
    <source>
        <dbReference type="EMBL" id="GGE29783.1"/>
    </source>
</evidence>
<accession>A0A917A6J3</accession>
<dbReference type="Proteomes" id="UP000612855">
    <property type="component" value="Unassembled WGS sequence"/>
</dbReference>
<name>A0A917A6J3_9RHOB</name>
<dbReference type="EMBL" id="BMFJ01000001">
    <property type="protein sequence ID" value="GGE29783.1"/>
    <property type="molecule type" value="Genomic_DNA"/>
</dbReference>
<organism evidence="1 2">
    <name type="scientific">Primorskyibacter flagellatus</name>
    <dbReference type="NCBI Taxonomy" id="1387277"/>
    <lineage>
        <taxon>Bacteria</taxon>
        <taxon>Pseudomonadati</taxon>
        <taxon>Pseudomonadota</taxon>
        <taxon>Alphaproteobacteria</taxon>
        <taxon>Rhodobacterales</taxon>
        <taxon>Roseobacteraceae</taxon>
        <taxon>Primorskyibacter</taxon>
    </lineage>
</organism>
<comment type="caution">
    <text evidence="1">The sequence shown here is derived from an EMBL/GenBank/DDBJ whole genome shotgun (WGS) entry which is preliminary data.</text>
</comment>
<reference evidence="2" key="1">
    <citation type="journal article" date="2019" name="Int. J. Syst. Evol. Microbiol.">
        <title>The Global Catalogue of Microorganisms (GCM) 10K type strain sequencing project: providing services to taxonomists for standard genome sequencing and annotation.</title>
        <authorList>
            <consortium name="The Broad Institute Genomics Platform"/>
            <consortium name="The Broad Institute Genome Sequencing Center for Infectious Disease"/>
            <person name="Wu L."/>
            <person name="Ma J."/>
        </authorList>
    </citation>
    <scope>NUCLEOTIDE SEQUENCE [LARGE SCALE GENOMIC DNA]</scope>
    <source>
        <strain evidence="2">CGMCC 1.12664</strain>
    </source>
</reference>
<evidence type="ECO:0000313" key="2">
    <source>
        <dbReference type="Proteomes" id="UP000612855"/>
    </source>
</evidence>
<gene>
    <name evidence="1" type="ORF">GCM10011360_17320</name>
</gene>
<dbReference type="RefSeq" id="WP_188477250.1">
    <property type="nucleotide sequence ID" value="NZ_BMFJ01000001.1"/>
</dbReference>
<sequence>MTMPENFVWRTPLAPLDDVANIMADLGTDRTGACVLVAMAGGRALSSGTIADRAGELLGRDFEVQSLKTQIKRLRAMGCGIRTVYGVGYQLLFTPGR</sequence>
<keyword evidence="2" id="KW-1185">Reference proteome</keyword>
<protein>
    <submittedName>
        <fullName evidence="1">Uncharacterized protein</fullName>
    </submittedName>
</protein>
<proteinExistence type="predicted"/>
<dbReference type="AlphaFoldDB" id="A0A917A6J3"/>